<comment type="pathway">
    <text evidence="2">Lipid metabolism.</text>
</comment>
<dbReference type="UniPathway" id="UPA00282"/>
<evidence type="ECO:0000256" key="4">
    <source>
        <dbReference type="ARBA" id="ARBA00013244"/>
    </source>
</evidence>
<accession>A0A1I2FL65</accession>
<dbReference type="Pfam" id="PF06974">
    <property type="entry name" value="WS_DGAT_C"/>
    <property type="match status" value="1"/>
</dbReference>
<sequence length="440" mass="47071">MGRRPMTPQDSIWLELDRPDNLMAITSVLWTTTPVDPDRLRALLVERVVDRYPVFRQRPVLHRGPVRWGHWADDPDFDLDRHVLVEELAAGADRAALEDYVAAQRSVPLDRAHPLWTVHLLQGYRGGSALVQRYHHAMADGVRLTQVMLGILDPLDPDGAEIALPARVGGRAPVHRGSRRTGPVVGLLHTAGSAVKIGLWSNPGSLLDGRVGVEKTATWSDPVPLAALRGIADRAGASVNDVCTTLICGAVARYLEDAPPERRLVPGDDDLAWMVPVNLDPASPLPPTGLGNHFALVLAVLPHGPAAFTDRLPEVRRRIARIRDSWEPLMNFGLQRGIALSPSLVGTAVSRLLAAKAVGVLTNVPGPPAPMALAGARVAGAVGWAPCSGDQSLTVCVFSFSGEVTVGFGTDRTVLPDPERLVAAFHAELAGAQQQVPAPG</sequence>
<dbReference type="PANTHER" id="PTHR31650">
    <property type="entry name" value="O-ACYLTRANSFERASE (WSD1-LIKE) FAMILY PROTEIN"/>
    <property type="match status" value="1"/>
</dbReference>
<dbReference type="PANTHER" id="PTHR31650:SF1">
    <property type="entry name" value="WAX ESTER SYNTHASE_DIACYLGLYCEROL ACYLTRANSFERASE 4-RELATED"/>
    <property type="match status" value="1"/>
</dbReference>
<dbReference type="SUPFAM" id="SSF52777">
    <property type="entry name" value="CoA-dependent acyltransferases"/>
    <property type="match status" value="1"/>
</dbReference>
<feature type="domain" description="O-acyltransferase WSD1 C-terminal" evidence="12">
    <location>
        <begin position="291"/>
        <end position="430"/>
    </location>
</feature>
<evidence type="ECO:0000256" key="8">
    <source>
        <dbReference type="ARBA" id="ARBA00023098"/>
    </source>
</evidence>
<name>A0A1I2FL65_9ACTN</name>
<evidence type="ECO:0000256" key="6">
    <source>
        <dbReference type="ARBA" id="ARBA00022679"/>
    </source>
</evidence>
<dbReference type="GO" id="GO:0004144">
    <property type="term" value="F:diacylglycerol O-acyltransferase activity"/>
    <property type="evidence" value="ECO:0007669"/>
    <property type="project" value="UniProtKB-EC"/>
</dbReference>
<keyword evidence="14" id="KW-1185">Reference proteome</keyword>
<evidence type="ECO:0000313" key="13">
    <source>
        <dbReference type="EMBL" id="SFF05589.1"/>
    </source>
</evidence>
<feature type="domain" description="O-acyltransferase WSD1-like N-terminal" evidence="11">
    <location>
        <begin position="6"/>
        <end position="242"/>
    </location>
</feature>
<keyword evidence="9 13" id="KW-0012">Acyltransferase</keyword>
<evidence type="ECO:0000313" key="14">
    <source>
        <dbReference type="Proteomes" id="UP000198589"/>
    </source>
</evidence>
<dbReference type="InterPro" id="IPR009721">
    <property type="entry name" value="O-acyltransferase_WSD1_C"/>
</dbReference>
<dbReference type="GO" id="GO:0005886">
    <property type="term" value="C:plasma membrane"/>
    <property type="evidence" value="ECO:0007669"/>
    <property type="project" value="TreeGrafter"/>
</dbReference>
<evidence type="ECO:0000256" key="1">
    <source>
        <dbReference type="ARBA" id="ARBA00004771"/>
    </source>
</evidence>
<keyword evidence="5" id="KW-0444">Lipid biosynthesis</keyword>
<evidence type="ECO:0000259" key="11">
    <source>
        <dbReference type="Pfam" id="PF03007"/>
    </source>
</evidence>
<keyword evidence="7" id="KW-0319">Glycerol metabolism</keyword>
<evidence type="ECO:0000256" key="2">
    <source>
        <dbReference type="ARBA" id="ARBA00005189"/>
    </source>
</evidence>
<dbReference type="GO" id="GO:0019432">
    <property type="term" value="P:triglyceride biosynthetic process"/>
    <property type="evidence" value="ECO:0007669"/>
    <property type="project" value="UniProtKB-UniPathway"/>
</dbReference>
<dbReference type="InterPro" id="IPR004255">
    <property type="entry name" value="O-acyltransferase_WSD1_N"/>
</dbReference>
<reference evidence="14" key="1">
    <citation type="submission" date="2016-10" db="EMBL/GenBank/DDBJ databases">
        <authorList>
            <person name="Varghese N."/>
            <person name="Submissions S."/>
        </authorList>
    </citation>
    <scope>NUCLEOTIDE SEQUENCE [LARGE SCALE GENOMIC DNA]</scope>
    <source>
        <strain evidence="14">DSM 46838</strain>
    </source>
</reference>
<protein>
    <recommendedName>
        <fullName evidence="4">diacylglycerol O-acyltransferase</fullName>
        <ecNumber evidence="4">2.3.1.20</ecNumber>
    </recommendedName>
</protein>
<evidence type="ECO:0000256" key="5">
    <source>
        <dbReference type="ARBA" id="ARBA00022516"/>
    </source>
</evidence>
<comment type="similarity">
    <text evidence="3">Belongs to the long-chain O-acyltransferase family.</text>
</comment>
<evidence type="ECO:0000256" key="3">
    <source>
        <dbReference type="ARBA" id="ARBA00009587"/>
    </source>
</evidence>
<dbReference type="AlphaFoldDB" id="A0A1I2FL65"/>
<dbReference type="EC" id="2.3.1.20" evidence="4"/>
<dbReference type="InterPro" id="IPR023213">
    <property type="entry name" value="CAT-like_dom_sf"/>
</dbReference>
<comment type="catalytic activity">
    <reaction evidence="10">
        <text>an acyl-CoA + a 1,2-diacyl-sn-glycerol = a triacyl-sn-glycerol + CoA</text>
        <dbReference type="Rhea" id="RHEA:10868"/>
        <dbReference type="ChEBI" id="CHEBI:17815"/>
        <dbReference type="ChEBI" id="CHEBI:57287"/>
        <dbReference type="ChEBI" id="CHEBI:58342"/>
        <dbReference type="ChEBI" id="CHEBI:64615"/>
        <dbReference type="EC" id="2.3.1.20"/>
    </reaction>
</comment>
<evidence type="ECO:0000256" key="9">
    <source>
        <dbReference type="ARBA" id="ARBA00023315"/>
    </source>
</evidence>
<proteinExistence type="inferred from homology"/>
<evidence type="ECO:0000256" key="7">
    <source>
        <dbReference type="ARBA" id="ARBA00022798"/>
    </source>
</evidence>
<keyword evidence="8" id="KW-0443">Lipid metabolism</keyword>
<keyword evidence="6 13" id="KW-0808">Transferase</keyword>
<dbReference type="RefSeq" id="WP_092198615.1">
    <property type="nucleotide sequence ID" value="NZ_FOND01000008.1"/>
</dbReference>
<dbReference type="EMBL" id="FOND01000008">
    <property type="protein sequence ID" value="SFF05589.1"/>
    <property type="molecule type" value="Genomic_DNA"/>
</dbReference>
<dbReference type="GO" id="GO:0006071">
    <property type="term" value="P:glycerol metabolic process"/>
    <property type="evidence" value="ECO:0007669"/>
    <property type="project" value="UniProtKB-KW"/>
</dbReference>
<dbReference type="InterPro" id="IPR045034">
    <property type="entry name" value="O-acyltransferase_WSD1-like"/>
</dbReference>
<dbReference type="STRING" id="1798228.SAMN05216574_108132"/>
<evidence type="ECO:0000259" key="12">
    <source>
        <dbReference type="Pfam" id="PF06974"/>
    </source>
</evidence>
<dbReference type="OrthoDB" id="9810950at2"/>
<dbReference type="Proteomes" id="UP000198589">
    <property type="component" value="Unassembled WGS sequence"/>
</dbReference>
<dbReference type="Pfam" id="PF03007">
    <property type="entry name" value="WS_DGAT_cat"/>
    <property type="match status" value="1"/>
</dbReference>
<dbReference type="Gene3D" id="3.30.559.10">
    <property type="entry name" value="Chloramphenicol acetyltransferase-like domain"/>
    <property type="match status" value="1"/>
</dbReference>
<organism evidence="13 14">
    <name type="scientific">Blastococcus tunisiensis</name>
    <dbReference type="NCBI Taxonomy" id="1798228"/>
    <lineage>
        <taxon>Bacteria</taxon>
        <taxon>Bacillati</taxon>
        <taxon>Actinomycetota</taxon>
        <taxon>Actinomycetes</taxon>
        <taxon>Geodermatophilales</taxon>
        <taxon>Geodermatophilaceae</taxon>
        <taxon>Blastococcus</taxon>
    </lineage>
</organism>
<comment type="pathway">
    <text evidence="1">Glycerolipid metabolism; triacylglycerol biosynthesis.</text>
</comment>
<gene>
    <name evidence="13" type="ORF">SAMN05216574_108132</name>
</gene>
<evidence type="ECO:0000256" key="10">
    <source>
        <dbReference type="ARBA" id="ARBA00048109"/>
    </source>
</evidence>